<comment type="caution">
    <text evidence="1">The sequence shown here is derived from an EMBL/GenBank/DDBJ whole genome shotgun (WGS) entry which is preliminary data.</text>
</comment>
<evidence type="ECO:0000313" key="1">
    <source>
        <dbReference type="EMBL" id="KAL0960176.1"/>
    </source>
</evidence>
<evidence type="ECO:0008006" key="3">
    <source>
        <dbReference type="Google" id="ProtNLM"/>
    </source>
</evidence>
<name>A0ABR3JYI5_9AGAR</name>
<organism evidence="1 2">
    <name type="scientific">Hohenbuehelia grisea</name>
    <dbReference type="NCBI Taxonomy" id="104357"/>
    <lineage>
        <taxon>Eukaryota</taxon>
        <taxon>Fungi</taxon>
        <taxon>Dikarya</taxon>
        <taxon>Basidiomycota</taxon>
        <taxon>Agaricomycotina</taxon>
        <taxon>Agaricomycetes</taxon>
        <taxon>Agaricomycetidae</taxon>
        <taxon>Agaricales</taxon>
        <taxon>Pleurotineae</taxon>
        <taxon>Pleurotaceae</taxon>
        <taxon>Hohenbuehelia</taxon>
    </lineage>
</organism>
<keyword evidence="2" id="KW-1185">Reference proteome</keyword>
<evidence type="ECO:0000313" key="2">
    <source>
        <dbReference type="Proteomes" id="UP001556367"/>
    </source>
</evidence>
<reference evidence="2" key="1">
    <citation type="submission" date="2024-06" db="EMBL/GenBank/DDBJ databases">
        <title>Multi-omics analyses provide insights into the biosynthesis of the anticancer antibiotic pleurotin in Hohenbuehelia grisea.</title>
        <authorList>
            <person name="Weaver J.A."/>
            <person name="Alberti F."/>
        </authorList>
    </citation>
    <scope>NUCLEOTIDE SEQUENCE [LARGE SCALE GENOMIC DNA]</scope>
    <source>
        <strain evidence="2">T-177</strain>
    </source>
</reference>
<accession>A0ABR3JYI5</accession>
<dbReference type="Proteomes" id="UP001556367">
    <property type="component" value="Unassembled WGS sequence"/>
</dbReference>
<gene>
    <name evidence="1" type="ORF">HGRIS_011810</name>
</gene>
<sequence length="399" mass="44862">MPSESMQIPLTLYDEFAMWHTLEPDSHFHAMVYSPSTTDPNEEFQSQIKQALRRSTFEGGWVRNAFCPVDADVLEKTFASLCYGESPVFSRAVGTHKFALHQWPESTEGKKNFYRPFVKILNTIVEAFQTLSPELYNRSLIRDLRFSVYDRTLQGSTNDDDAELEPSLLSSKVVDLDADMHISWHEVCFVGEIRPNWPDLVAQAGTYARCLFAATEHRIFVPILCLNPSDNSFRLCIFHRGGLLATTPMDLMTESGFREFVATIIGLWQWDTVDKAGFDPSVRPSHISLDNSWYRINDVLCRRLRAICSRATSVYVVGLERTITDSMDTIHTASNSILNKPSSGLEPILLQQSSADKKGPEAGVPLKSPDPAPVLSKRTLGSIKLPETFVIMLTSARGF</sequence>
<dbReference type="EMBL" id="JASNQZ010000002">
    <property type="protein sequence ID" value="KAL0960176.1"/>
    <property type="molecule type" value="Genomic_DNA"/>
</dbReference>
<protein>
    <recommendedName>
        <fullName evidence="3">Fungal-type protein kinase domain-containing protein</fullName>
    </recommendedName>
</protein>
<proteinExistence type="predicted"/>